<organism evidence="1 2">
    <name type="scientific">Acidithiobacillus ferrivorans</name>
    <dbReference type="NCBI Taxonomy" id="160808"/>
    <lineage>
        <taxon>Bacteria</taxon>
        <taxon>Pseudomonadati</taxon>
        <taxon>Pseudomonadota</taxon>
        <taxon>Acidithiobacillia</taxon>
        <taxon>Acidithiobacillales</taxon>
        <taxon>Acidithiobacillaceae</taxon>
        <taxon>Acidithiobacillus</taxon>
    </lineage>
</organism>
<dbReference type="AlphaFoldDB" id="A0A1B9BXT0"/>
<reference evidence="1 2" key="1">
    <citation type="submission" date="2016-07" db="EMBL/GenBank/DDBJ databases">
        <title>Draft genome of a psychrotolerant acidophile Acidithiobacillus ferrivorans strain YL15.</title>
        <authorList>
            <person name="Peng T."/>
            <person name="Ma L."/>
            <person name="Nan M."/>
            <person name="An N."/>
            <person name="Wang M."/>
            <person name="Qiu G."/>
            <person name="Zeng W."/>
        </authorList>
    </citation>
    <scope>NUCLEOTIDE SEQUENCE [LARGE SCALE GENOMIC DNA]</scope>
    <source>
        <strain evidence="1 2">YL15</strain>
    </source>
</reference>
<dbReference type="EMBL" id="MASQ01000094">
    <property type="protein sequence ID" value="OCB02518.1"/>
    <property type="molecule type" value="Genomic_DNA"/>
</dbReference>
<proteinExistence type="predicted"/>
<dbReference type="RefSeq" id="WP_065413545.1">
    <property type="nucleotide sequence ID" value="NZ_MASQ01000094.1"/>
</dbReference>
<comment type="caution">
    <text evidence="1">The sequence shown here is derived from an EMBL/GenBank/DDBJ whole genome shotgun (WGS) entry which is preliminary data.</text>
</comment>
<evidence type="ECO:0000313" key="1">
    <source>
        <dbReference type="EMBL" id="OCB02518.1"/>
    </source>
</evidence>
<sequence length="75" mass="8446">MTNDPAFWLCVSNADYEVSLEPRKVYEGMPDLEAQKLGMIRVIDESGEDYLFPASLFLPITLPYDVAIAVHRLAV</sequence>
<evidence type="ECO:0000313" key="2">
    <source>
        <dbReference type="Proteomes" id="UP000093129"/>
    </source>
</evidence>
<gene>
    <name evidence="1" type="ORF">BBC27_12820</name>
</gene>
<dbReference type="Proteomes" id="UP000093129">
    <property type="component" value="Unassembled WGS sequence"/>
</dbReference>
<protein>
    <submittedName>
        <fullName evidence="1">Uncharacterized protein</fullName>
    </submittedName>
</protein>
<accession>A0A1B9BXT0</accession>
<name>A0A1B9BXT0_9PROT</name>